<evidence type="ECO:0000313" key="3">
    <source>
        <dbReference type="Proteomes" id="UP000018201"/>
    </source>
</evidence>
<name>U6GZZ1_9EIME</name>
<dbReference type="AlphaFoldDB" id="U6GZZ1"/>
<dbReference type="InterPro" id="IPR035903">
    <property type="entry name" value="HesB-like_dom_sf"/>
</dbReference>
<reference evidence="2" key="1">
    <citation type="submission" date="2013-10" db="EMBL/GenBank/DDBJ databases">
        <title>Genomic analysis of the causative agents of coccidiosis in chickens.</title>
        <authorList>
            <person name="Reid A.J."/>
            <person name="Blake D."/>
            <person name="Billington K."/>
            <person name="Browne H."/>
            <person name="Dunn M."/>
            <person name="Hung S."/>
            <person name="Kawahara F."/>
            <person name="Miranda-Saavedra D."/>
            <person name="Mourier T."/>
            <person name="Nagra H."/>
            <person name="Otto T.D."/>
            <person name="Rawlings N."/>
            <person name="Sanchez A."/>
            <person name="Sanders M."/>
            <person name="Subramaniam C."/>
            <person name="Tay Y."/>
            <person name="Dear P."/>
            <person name="Doerig C."/>
            <person name="Gruber A."/>
            <person name="Parkinson J."/>
            <person name="Shirley M."/>
            <person name="Wan K.L."/>
            <person name="Berriman M."/>
            <person name="Tomley F."/>
            <person name="Pain A."/>
        </authorList>
    </citation>
    <scope>NUCLEOTIDE SEQUENCE [LARGE SCALE GENOMIC DNA]</scope>
    <source>
        <strain evidence="2">Houghton</strain>
    </source>
</reference>
<sequence length="390" mass="40899">MLPNRGFGRFPAMDFFRCGGAKPLQLSTAVRWDRVCGRGDGGIWAFVFETGEAKSPSNPSTATAAGTPAAATSLLGVQELKGVLQQHLGYSVETSNMKQPSGLRSCCLLSKGIKRRSWASPMASLASVHSCTASKQNLLWGLQGPACGDSQKRLLQGTAAAADTHAVPPRSNSSSRRGNTSPELGEVYGPRAREEHAAAATGEGPVERPTSAAAAAAAAAAARAGGGGRPPLLSATPAAVRHIKELMRNYNEAIQQRQQQREGETPLKATGIRISLQRQGCSGMAYDVTLCTERRPHPNGASTAGSASARPAPAPMHASGALGLAGRRSKDWGEDEVVLIDDVEIRVAADAVMLLIGTQVDFVDEDVQTGFIFNNPNQKHSCGCGKSFMV</sequence>
<feature type="region of interest" description="Disordered" evidence="1">
    <location>
        <begin position="296"/>
        <end position="315"/>
    </location>
</feature>
<dbReference type="SUPFAM" id="SSF89360">
    <property type="entry name" value="HesB-like domain"/>
    <property type="match status" value="1"/>
</dbReference>
<dbReference type="OrthoDB" id="333486at2759"/>
<keyword evidence="3" id="KW-1185">Reference proteome</keyword>
<proteinExistence type="predicted"/>
<accession>U6GZZ1</accession>
<feature type="compositionally biased region" description="Low complexity" evidence="1">
    <location>
        <begin position="168"/>
        <end position="182"/>
    </location>
</feature>
<dbReference type="PANTHER" id="PTHR10072">
    <property type="entry name" value="IRON-SULFUR CLUSTER ASSEMBLY PROTEIN"/>
    <property type="match status" value="1"/>
</dbReference>
<dbReference type="Gene3D" id="2.60.300.12">
    <property type="entry name" value="HesB-like domain"/>
    <property type="match status" value="1"/>
</dbReference>
<dbReference type="GO" id="GO:0005739">
    <property type="term" value="C:mitochondrion"/>
    <property type="evidence" value="ECO:0007669"/>
    <property type="project" value="TreeGrafter"/>
</dbReference>
<evidence type="ECO:0000256" key="1">
    <source>
        <dbReference type="SAM" id="MobiDB-lite"/>
    </source>
</evidence>
<dbReference type="GO" id="GO:0051537">
    <property type="term" value="F:2 iron, 2 sulfur cluster binding"/>
    <property type="evidence" value="ECO:0007669"/>
    <property type="project" value="TreeGrafter"/>
</dbReference>
<dbReference type="PROSITE" id="PS01152">
    <property type="entry name" value="HESB"/>
    <property type="match status" value="1"/>
</dbReference>
<dbReference type="VEuPathDB" id="ToxoDB:EPH_0012140"/>
<organism evidence="2 3">
    <name type="scientific">Eimeria praecox</name>
    <dbReference type="NCBI Taxonomy" id="51316"/>
    <lineage>
        <taxon>Eukaryota</taxon>
        <taxon>Sar</taxon>
        <taxon>Alveolata</taxon>
        <taxon>Apicomplexa</taxon>
        <taxon>Conoidasida</taxon>
        <taxon>Coccidia</taxon>
        <taxon>Eucoccidiorida</taxon>
        <taxon>Eimeriorina</taxon>
        <taxon>Eimeriidae</taxon>
        <taxon>Eimeria</taxon>
    </lineage>
</organism>
<dbReference type="PANTHER" id="PTHR10072:SF41">
    <property type="entry name" value="IRON-SULFUR CLUSTER ASSEMBLY 1 HOMOLOG, MITOCHONDRIAL"/>
    <property type="match status" value="1"/>
</dbReference>
<dbReference type="InterPro" id="IPR017870">
    <property type="entry name" value="FeS_cluster_insertion_CS"/>
</dbReference>
<evidence type="ECO:0000313" key="2">
    <source>
        <dbReference type="EMBL" id="CDI84059.1"/>
    </source>
</evidence>
<protein>
    <submittedName>
        <fullName evidence="2">Iron-sulfur cluster assembly accessory protein, putative</fullName>
    </submittedName>
</protein>
<reference evidence="2" key="2">
    <citation type="submission" date="2013-10" db="EMBL/GenBank/DDBJ databases">
        <authorList>
            <person name="Aslett M."/>
        </authorList>
    </citation>
    <scope>NUCLEOTIDE SEQUENCE [LARGE SCALE GENOMIC DNA]</scope>
    <source>
        <strain evidence="2">Houghton</strain>
    </source>
</reference>
<feature type="compositionally biased region" description="Low complexity" evidence="1">
    <location>
        <begin position="298"/>
        <end position="315"/>
    </location>
</feature>
<dbReference type="GO" id="GO:0016226">
    <property type="term" value="P:iron-sulfur cluster assembly"/>
    <property type="evidence" value="ECO:0007669"/>
    <property type="project" value="TreeGrafter"/>
</dbReference>
<gene>
    <name evidence="2" type="ORF">EPH_0012140</name>
</gene>
<dbReference type="InterPro" id="IPR050322">
    <property type="entry name" value="Fe-S_cluster_asmbl/transfer"/>
</dbReference>
<dbReference type="Proteomes" id="UP000018201">
    <property type="component" value="Unassembled WGS sequence"/>
</dbReference>
<feature type="region of interest" description="Disordered" evidence="1">
    <location>
        <begin position="159"/>
        <end position="190"/>
    </location>
</feature>
<dbReference type="EMBL" id="HG692681">
    <property type="protein sequence ID" value="CDI84059.1"/>
    <property type="molecule type" value="Genomic_DNA"/>
</dbReference>